<dbReference type="InterPro" id="IPR019734">
    <property type="entry name" value="TPR_rpt"/>
</dbReference>
<evidence type="ECO:0000256" key="2">
    <source>
        <dbReference type="ARBA" id="ARBA00009522"/>
    </source>
</evidence>
<dbReference type="SUPFAM" id="SSF48452">
    <property type="entry name" value="TPR-like"/>
    <property type="match status" value="1"/>
</dbReference>
<evidence type="ECO:0000256" key="4">
    <source>
        <dbReference type="ARBA" id="ARBA00022794"/>
    </source>
</evidence>
<keyword evidence="10" id="KW-1185">Reference proteome</keyword>
<keyword evidence="5 8" id="KW-0802">TPR repeat</keyword>
<dbReference type="PANTHER" id="PTHR20931:SF0">
    <property type="entry name" value="TETRATRICOPEPTIDE REPEAT PROTEIN 30"/>
    <property type="match status" value="1"/>
</dbReference>
<dbReference type="InterPro" id="IPR011990">
    <property type="entry name" value="TPR-like_helical_dom_sf"/>
</dbReference>
<keyword evidence="7 9" id="KW-0966">Cell projection</keyword>
<dbReference type="GO" id="GO:0120170">
    <property type="term" value="F:intraciliary transport particle B binding"/>
    <property type="evidence" value="ECO:0007669"/>
    <property type="project" value="TreeGrafter"/>
</dbReference>
<dbReference type="GO" id="GO:0005879">
    <property type="term" value="C:axonemal microtubule"/>
    <property type="evidence" value="ECO:0007669"/>
    <property type="project" value="UniProtKB-UniRule"/>
</dbReference>
<comment type="subcellular location">
    <subcellularLocation>
        <location evidence="1 9">Cell projection</location>
        <location evidence="1 9">Cilium</location>
    </subcellularLocation>
</comment>
<evidence type="ECO:0000256" key="7">
    <source>
        <dbReference type="ARBA" id="ARBA00023273"/>
    </source>
</evidence>
<reference evidence="11" key="1">
    <citation type="submission" date="2022-11" db="UniProtKB">
        <authorList>
            <consortium name="WormBaseParasite"/>
        </authorList>
    </citation>
    <scope>IDENTIFICATION</scope>
</reference>
<keyword evidence="6 9" id="KW-0969">Cilium</keyword>
<dbReference type="PROSITE" id="PS50005">
    <property type="entry name" value="TPR"/>
    <property type="match status" value="1"/>
</dbReference>
<evidence type="ECO:0000256" key="6">
    <source>
        <dbReference type="ARBA" id="ARBA00023069"/>
    </source>
</evidence>
<evidence type="ECO:0000313" key="10">
    <source>
        <dbReference type="Proteomes" id="UP000887563"/>
    </source>
</evidence>
<evidence type="ECO:0000313" key="11">
    <source>
        <dbReference type="WBParaSite" id="Minc3s03115g32837"/>
    </source>
</evidence>
<comment type="function">
    <text evidence="9">Required for polyglutamylation of axonemal tubulin. Plays a role in anterograde intraflagellar transport (IFT), the process by which cilia precursors are transported from the base of the cilium to the site of their incorporation at the tip.</text>
</comment>
<dbReference type="PANTHER" id="PTHR20931">
    <property type="entry name" value="TETRATRICOPEPTIDE REPEAT PROTEIN 30"/>
    <property type="match status" value="1"/>
</dbReference>
<feature type="repeat" description="TPR" evidence="8">
    <location>
        <begin position="42"/>
        <end position="75"/>
    </location>
</feature>
<sequence>MAFMPIKDGEFTSTIYGMIRDNKFTDAMRVLQYEVQRNPESRAALSLLGYCYYYIQDYIMAAECYEKLSELYPQHTDYRLYHAQALYNAYMFPEAVSVLALINDPKMEKKVVKLDAAIKYREEDLQNARILVEQFDSDDPDIEVNLACLDLKVIF</sequence>
<name>A0A914MY96_MELIC</name>
<organism evidence="10 11">
    <name type="scientific">Meloidogyne incognita</name>
    <name type="common">Southern root-knot nematode worm</name>
    <name type="synonym">Oxyuris incognita</name>
    <dbReference type="NCBI Taxonomy" id="6306"/>
    <lineage>
        <taxon>Eukaryota</taxon>
        <taxon>Metazoa</taxon>
        <taxon>Ecdysozoa</taxon>
        <taxon>Nematoda</taxon>
        <taxon>Chromadorea</taxon>
        <taxon>Rhabditida</taxon>
        <taxon>Tylenchina</taxon>
        <taxon>Tylenchomorpha</taxon>
        <taxon>Tylenchoidea</taxon>
        <taxon>Meloidogynidae</taxon>
        <taxon>Meloidogyninae</taxon>
        <taxon>Meloidogyne</taxon>
        <taxon>Meloidogyne incognita group</taxon>
    </lineage>
</organism>
<keyword evidence="3" id="KW-0677">Repeat</keyword>
<comment type="similarity">
    <text evidence="2 9">Belongs to the TTC30/dfy-1/fleer family.</text>
</comment>
<dbReference type="WBParaSite" id="Minc3s03115g32837">
    <property type="protein sequence ID" value="Minc3s03115g32837"/>
    <property type="gene ID" value="Minc3s03115g32837"/>
</dbReference>
<dbReference type="Proteomes" id="UP000887563">
    <property type="component" value="Unplaced"/>
</dbReference>
<dbReference type="GO" id="GO:0042073">
    <property type="term" value="P:intraciliary transport"/>
    <property type="evidence" value="ECO:0007669"/>
    <property type="project" value="UniProtKB-UniRule"/>
</dbReference>
<evidence type="ECO:0000256" key="8">
    <source>
        <dbReference type="PROSITE-ProRule" id="PRU00339"/>
    </source>
</evidence>
<evidence type="ECO:0000256" key="9">
    <source>
        <dbReference type="RuleBase" id="RU367070"/>
    </source>
</evidence>
<keyword evidence="4 9" id="KW-0970">Cilium biogenesis/degradation</keyword>
<evidence type="ECO:0000256" key="1">
    <source>
        <dbReference type="ARBA" id="ARBA00004138"/>
    </source>
</evidence>
<evidence type="ECO:0000256" key="5">
    <source>
        <dbReference type="ARBA" id="ARBA00022803"/>
    </source>
</evidence>
<protein>
    <recommendedName>
        <fullName evidence="9">Tetratricopeptide repeat protein 30</fullName>
    </recommendedName>
</protein>
<dbReference type="InterPro" id="IPR039941">
    <property type="entry name" value="TT30"/>
</dbReference>
<dbReference type="GO" id="GO:0030992">
    <property type="term" value="C:intraciliary transport particle B"/>
    <property type="evidence" value="ECO:0007669"/>
    <property type="project" value="TreeGrafter"/>
</dbReference>
<accession>A0A914MY96</accession>
<dbReference type="AlphaFoldDB" id="A0A914MY96"/>
<dbReference type="Gene3D" id="1.25.40.10">
    <property type="entry name" value="Tetratricopeptide repeat domain"/>
    <property type="match status" value="1"/>
</dbReference>
<evidence type="ECO:0000256" key="3">
    <source>
        <dbReference type="ARBA" id="ARBA00022737"/>
    </source>
</evidence>
<proteinExistence type="inferred from homology"/>